<feature type="transmembrane region" description="Helical" evidence="16">
    <location>
        <begin position="776"/>
        <end position="798"/>
    </location>
</feature>
<feature type="signal peptide" evidence="17">
    <location>
        <begin position="1"/>
        <end position="17"/>
    </location>
</feature>
<evidence type="ECO:0000256" key="14">
    <source>
        <dbReference type="ARBA" id="ARBA00023303"/>
    </source>
</evidence>
<feature type="transmembrane region" description="Helical" evidence="16">
    <location>
        <begin position="268"/>
        <end position="290"/>
    </location>
</feature>
<dbReference type="PANTHER" id="PTHR46988:SF2">
    <property type="entry name" value="TWO PORE CALCIUM CHANNEL PROTEIN 1"/>
    <property type="match status" value="1"/>
</dbReference>
<dbReference type="Pfam" id="PF00520">
    <property type="entry name" value="Ion_trans"/>
    <property type="match status" value="2"/>
</dbReference>
<keyword evidence="4" id="KW-0813">Transport</keyword>
<comment type="subcellular location">
    <subcellularLocation>
        <location evidence="1">Membrane</location>
        <topology evidence="1">Multi-pass membrane protein</topology>
    </subcellularLocation>
</comment>
<dbReference type="SUPFAM" id="SSF81324">
    <property type="entry name" value="Voltage-gated potassium channels"/>
    <property type="match status" value="1"/>
</dbReference>
<sequence>MAAHFSLLLLRARVMYGATAQYAAGTRQPLEASASAIGAVAQSDVGELRSGAEGSRSSGWSSSRDAARRSVTSDVFIPVVCSIFGVIIFMRLGTVVGVIGWMGAVMVISLAFAIVLLTIGSISAIVSSRDQSQDVFEAMRVTLGGRLSKFVGAFMFLSFTVGCAYYLLGFAEITQYYLNLHSKVNVLPWNEAGSWLSVLVASGVLGLLFCVHAVGLKPRRYLLRFVFVVVLTAIISNVFLLVWPNSTTRTGFSSDHLRENWRGSEHEAFVWAFSTFFPAFSGVLAGTNFAEHMSMWRVPGQSRKRYVQQLILGVYMAISFAFTVYVLLGFVLASSADNSELLKEKFVVQLVVDSVLGVPIIYLGVAFTTLSSAFSNILAASSVLRDTIVRRTTSFRTKEQTELMNHHLPRSERSRNAVSQSMALWWSWILTQLAVMCGTVDTIIPIVSATFLVTFASINFACFVHDITTPSFRPNFRLYSRWTAFAGFLLSLGAFFAVISALFTILASILGLLLVLYYRKDMPVMMEQIRIARRTSRGNQSTRGSTSRHHGFLDSASPLSPFWSPMWNSEKMAHIDDLDFVEKQNKYVELAAMYVRDALHGRSLGEEYLVEGLHRIRSKRLFHALHYVRTGNMVVLLLLNVFERPSWCYFLASCGDTNKVRTWGLPVLSPKASILIELASLLLLSIEMFMKYSAVGPRLYFANRWRVMQLLLLLADFVSVLVVIFVPANVNNGSSSMDLENQPLMLAPLLRPMLILTMSHRLRAAFISLLKATPRFIDGIVTLVVLIAIFAVLGMLLFEDTAEGQLYFSNFEDSCLNLLVLLTTANFPDVMMPIFEQVRSASIFFMSFLSIGLLLVMNLVFASIYQNYRQEVAARALKHADNRLRALKLAFELLAGSEKSLGSESASLGSESASEVVSHDSMNRLMSELKRPAFAVFHDESSNAFDDENSDLGSPCGAVDFDQFIVVIKTQAQTQQSTKLLNDGAGFKSRMRSNRLAKFVTSKSFEKIVDVVILTNLFAILMEIQAKIDDEPELQHSWERYMPVYSVVCFVEMVLKMYSYRLNGYFSTPKNVYDCVVTVVISVAEISLKVHYVKGMSWNWVRLLLVLRFLRCLRLLVALKSLNSMFAIVIRLLPAFTTLYGMLGLVMVEYAVIGEQLFGGKLVEGDEVLAATTYGKSNYYSNNFNDFASAMTTLFELLLVNNWNVVMEGTVAVTTRWSRVYFISFYVIGVVMVLSLVVAFVVEAYFEATTALEKKSTNESCALTHSVSTTMEETSTHKSTENSTTRLTRRRSMVLHPRADSVYVEEFL</sequence>
<protein>
    <recommendedName>
        <fullName evidence="22">Two-pore calcium channel</fullName>
    </recommendedName>
</protein>
<dbReference type="Pfam" id="PF00324">
    <property type="entry name" value="AA_permease"/>
    <property type="match status" value="1"/>
</dbReference>
<name>A0AAV2Z2P8_9STRA</name>
<dbReference type="InterPro" id="IPR044581">
    <property type="entry name" value="TPC1_plant"/>
</dbReference>
<keyword evidence="12" id="KW-0406">Ion transport</keyword>
<evidence type="ECO:0000256" key="4">
    <source>
        <dbReference type="ARBA" id="ARBA00022448"/>
    </source>
</evidence>
<evidence type="ECO:0000256" key="11">
    <source>
        <dbReference type="ARBA" id="ARBA00022989"/>
    </source>
</evidence>
<organism evidence="20 21">
    <name type="scientific">Lagenidium giganteum</name>
    <dbReference type="NCBI Taxonomy" id="4803"/>
    <lineage>
        <taxon>Eukaryota</taxon>
        <taxon>Sar</taxon>
        <taxon>Stramenopiles</taxon>
        <taxon>Oomycota</taxon>
        <taxon>Peronosporomycetes</taxon>
        <taxon>Pythiales</taxon>
        <taxon>Pythiaceae</taxon>
    </lineage>
</organism>
<keyword evidence="10" id="KW-0851">Voltage-gated channel</keyword>
<dbReference type="GO" id="GO:0034702">
    <property type="term" value="C:monoatomic ion channel complex"/>
    <property type="evidence" value="ECO:0007669"/>
    <property type="project" value="UniProtKB-KW"/>
</dbReference>
<dbReference type="InterPro" id="IPR027359">
    <property type="entry name" value="Volt_channel_dom_sf"/>
</dbReference>
<dbReference type="EMBL" id="DAKRPA010000077">
    <property type="protein sequence ID" value="DAZ99756.1"/>
    <property type="molecule type" value="Genomic_DNA"/>
</dbReference>
<proteinExistence type="inferred from homology"/>
<dbReference type="GO" id="GO:0019722">
    <property type="term" value="P:calcium-mediated signaling"/>
    <property type="evidence" value="ECO:0007669"/>
    <property type="project" value="UniProtKB-ARBA"/>
</dbReference>
<feature type="transmembrane region" description="Helical" evidence="16">
    <location>
        <begin position="841"/>
        <end position="865"/>
    </location>
</feature>
<feature type="transmembrane region" description="Helical" evidence="16">
    <location>
        <begin position="1223"/>
        <end position="1246"/>
    </location>
</feature>
<evidence type="ECO:0000256" key="16">
    <source>
        <dbReference type="SAM" id="Phobius"/>
    </source>
</evidence>
<evidence type="ECO:0000256" key="7">
    <source>
        <dbReference type="ARBA" id="ARBA00022692"/>
    </source>
</evidence>
<evidence type="ECO:0000256" key="12">
    <source>
        <dbReference type="ARBA" id="ARBA00023065"/>
    </source>
</evidence>
<evidence type="ECO:0000256" key="5">
    <source>
        <dbReference type="ARBA" id="ARBA00022568"/>
    </source>
</evidence>
<keyword evidence="13 16" id="KW-0472">Membrane</keyword>
<dbReference type="FunFam" id="1.10.287.70:FF:000129">
    <property type="entry name" value="Two pore calcium channel protein 1"/>
    <property type="match status" value="1"/>
</dbReference>
<gene>
    <name evidence="20" type="ORF">N0F65_003543</name>
</gene>
<keyword evidence="7 16" id="KW-0812">Transmembrane</keyword>
<accession>A0AAV2Z2P8</accession>
<feature type="transmembrane region" description="Helical" evidence="16">
    <location>
        <begin position="750"/>
        <end position="769"/>
    </location>
</feature>
<feature type="transmembrane region" description="Helical" evidence="16">
    <location>
        <begin position="147"/>
        <end position="168"/>
    </location>
</feature>
<keyword evidence="6" id="KW-0107">Calcium channel</keyword>
<evidence type="ECO:0000256" key="2">
    <source>
        <dbReference type="ARBA" id="ARBA00009286"/>
    </source>
</evidence>
<feature type="transmembrane region" description="Helical" evidence="16">
    <location>
        <begin position="485"/>
        <end position="518"/>
    </location>
</feature>
<feature type="domain" description="Ion transport" evidence="19">
    <location>
        <begin position="1003"/>
        <end position="1250"/>
    </location>
</feature>
<evidence type="ECO:0000256" key="6">
    <source>
        <dbReference type="ARBA" id="ARBA00022673"/>
    </source>
</evidence>
<evidence type="ECO:0000256" key="1">
    <source>
        <dbReference type="ARBA" id="ARBA00004141"/>
    </source>
</evidence>
<comment type="caution">
    <text evidence="20">The sequence shown here is derived from an EMBL/GenBank/DDBJ whole genome shotgun (WGS) entry which is preliminary data.</text>
</comment>
<dbReference type="Gene3D" id="1.20.1740.10">
    <property type="entry name" value="Amino acid/polyamine transporter I"/>
    <property type="match status" value="1"/>
</dbReference>
<keyword evidence="8" id="KW-0677">Repeat</keyword>
<evidence type="ECO:0000313" key="21">
    <source>
        <dbReference type="Proteomes" id="UP001146120"/>
    </source>
</evidence>
<keyword evidence="11 16" id="KW-1133">Transmembrane helix</keyword>
<evidence type="ECO:0000256" key="15">
    <source>
        <dbReference type="SAM" id="MobiDB-lite"/>
    </source>
</evidence>
<keyword evidence="21" id="KW-1185">Reference proteome</keyword>
<feature type="transmembrane region" description="Helical" evidence="16">
    <location>
        <begin position="710"/>
        <end position="730"/>
    </location>
</feature>
<dbReference type="PANTHER" id="PTHR46988">
    <property type="entry name" value="TWO PORE CALCIUM CHANNEL PROTEIN 1"/>
    <property type="match status" value="1"/>
</dbReference>
<keyword evidence="14" id="KW-0407">Ion channel</keyword>
<dbReference type="GO" id="GO:0005245">
    <property type="term" value="F:voltage-gated calcium channel activity"/>
    <property type="evidence" value="ECO:0007669"/>
    <property type="project" value="InterPro"/>
</dbReference>
<keyword evidence="5" id="KW-0109">Calcium transport</keyword>
<feature type="transmembrane region" description="Helical" evidence="16">
    <location>
        <begin position="360"/>
        <end position="384"/>
    </location>
</feature>
<evidence type="ECO:0000313" key="20">
    <source>
        <dbReference type="EMBL" id="DAZ99756.1"/>
    </source>
</evidence>
<feature type="transmembrane region" description="Helical" evidence="16">
    <location>
        <begin position="221"/>
        <end position="243"/>
    </location>
</feature>
<dbReference type="InterPro" id="IPR005821">
    <property type="entry name" value="Ion_trans_dom"/>
</dbReference>
<feature type="chain" id="PRO_5043506278" description="Two-pore calcium channel" evidence="17">
    <location>
        <begin position="18"/>
        <end position="1308"/>
    </location>
</feature>
<evidence type="ECO:0000256" key="13">
    <source>
        <dbReference type="ARBA" id="ARBA00023136"/>
    </source>
</evidence>
<evidence type="ECO:0000256" key="10">
    <source>
        <dbReference type="ARBA" id="ARBA00022882"/>
    </source>
</evidence>
<evidence type="ECO:0000256" key="8">
    <source>
        <dbReference type="ARBA" id="ARBA00022737"/>
    </source>
</evidence>
<feature type="transmembrane region" description="Helical" evidence="16">
    <location>
        <begin position="672"/>
        <end position="690"/>
    </location>
</feature>
<dbReference type="Proteomes" id="UP001146120">
    <property type="component" value="Unassembled WGS sequence"/>
</dbReference>
<reference evidence="20" key="2">
    <citation type="journal article" date="2023" name="Microbiol Resour">
        <title>Decontamination and Annotation of the Draft Genome Sequence of the Oomycete Lagenidium giganteum ARSEF 373.</title>
        <authorList>
            <person name="Morgan W.R."/>
            <person name="Tartar A."/>
        </authorList>
    </citation>
    <scope>NUCLEOTIDE SEQUENCE</scope>
    <source>
        <strain evidence="20">ARSEF 373</strain>
    </source>
</reference>
<feature type="transmembrane region" description="Helical" evidence="16">
    <location>
        <begin position="310"/>
        <end position="333"/>
    </location>
</feature>
<evidence type="ECO:0000256" key="3">
    <source>
        <dbReference type="ARBA" id="ARBA00011738"/>
    </source>
</evidence>
<feature type="domain" description="Ion transport" evidence="19">
    <location>
        <begin position="674"/>
        <end position="871"/>
    </location>
</feature>
<dbReference type="InterPro" id="IPR004841">
    <property type="entry name" value="AA-permease/SLC12A_dom"/>
</dbReference>
<reference evidence="20" key="1">
    <citation type="submission" date="2022-11" db="EMBL/GenBank/DDBJ databases">
        <authorList>
            <person name="Morgan W.R."/>
            <person name="Tartar A."/>
        </authorList>
    </citation>
    <scope>NUCLEOTIDE SEQUENCE</scope>
    <source>
        <strain evidence="20">ARSEF 373</strain>
    </source>
</reference>
<feature type="transmembrane region" description="Helical" evidence="16">
    <location>
        <begin position="71"/>
        <end position="92"/>
    </location>
</feature>
<evidence type="ECO:0008006" key="22">
    <source>
        <dbReference type="Google" id="ProtNLM"/>
    </source>
</evidence>
<dbReference type="Gene3D" id="1.20.120.350">
    <property type="entry name" value="Voltage-gated potassium channels. Chain C"/>
    <property type="match status" value="2"/>
</dbReference>
<evidence type="ECO:0000256" key="9">
    <source>
        <dbReference type="ARBA" id="ARBA00022837"/>
    </source>
</evidence>
<evidence type="ECO:0000256" key="17">
    <source>
        <dbReference type="SAM" id="SignalP"/>
    </source>
</evidence>
<comment type="similarity">
    <text evidence="2">Belongs to the calcium channel alpha-1 subunit (TC 1.A.1.11) family. Two pore calcium channel subfamily.</text>
</comment>
<feature type="region of interest" description="Disordered" evidence="15">
    <location>
        <begin position="1266"/>
        <end position="1290"/>
    </location>
</feature>
<keyword evidence="9" id="KW-0106">Calcium</keyword>
<feature type="domain" description="Amino acid permease/ SLC12A" evidence="18">
    <location>
        <begin position="77"/>
        <end position="526"/>
    </location>
</feature>
<feature type="transmembrane region" description="Helical" evidence="16">
    <location>
        <begin position="192"/>
        <end position="214"/>
    </location>
</feature>
<feature type="transmembrane region" description="Helical" evidence="16">
    <location>
        <begin position="98"/>
        <end position="126"/>
    </location>
</feature>
<feature type="transmembrane region" description="Helical" evidence="16">
    <location>
        <begin position="1129"/>
        <end position="1153"/>
    </location>
</feature>
<comment type="subunit">
    <text evidence="3">Homodimer.</text>
</comment>
<dbReference type="Gene3D" id="1.10.287.70">
    <property type="match status" value="2"/>
</dbReference>
<keyword evidence="17" id="KW-0732">Signal</keyword>
<evidence type="ECO:0000259" key="18">
    <source>
        <dbReference type="Pfam" id="PF00324"/>
    </source>
</evidence>
<feature type="transmembrane region" description="Helical" evidence="16">
    <location>
        <begin position="624"/>
        <end position="642"/>
    </location>
</feature>
<evidence type="ECO:0000259" key="19">
    <source>
        <dbReference type="Pfam" id="PF00520"/>
    </source>
</evidence>